<name>A0A0E9PBQ8_ANGAN</name>
<dbReference type="AlphaFoldDB" id="A0A0E9PBQ8"/>
<evidence type="ECO:0000313" key="1">
    <source>
        <dbReference type="EMBL" id="JAH01959.1"/>
    </source>
</evidence>
<accession>A0A0E9PBQ8</accession>
<proteinExistence type="predicted"/>
<protein>
    <submittedName>
        <fullName evidence="1">Uncharacterized protein</fullName>
    </submittedName>
</protein>
<reference evidence="1" key="2">
    <citation type="journal article" date="2015" name="Fish Shellfish Immunol.">
        <title>Early steps in the European eel (Anguilla anguilla)-Vibrio vulnificus interaction in the gills: Role of the RtxA13 toxin.</title>
        <authorList>
            <person name="Callol A."/>
            <person name="Pajuelo D."/>
            <person name="Ebbesson L."/>
            <person name="Teles M."/>
            <person name="MacKenzie S."/>
            <person name="Amaro C."/>
        </authorList>
    </citation>
    <scope>NUCLEOTIDE SEQUENCE</scope>
</reference>
<dbReference type="EMBL" id="GBXM01106618">
    <property type="protein sequence ID" value="JAH01959.1"/>
    <property type="molecule type" value="Transcribed_RNA"/>
</dbReference>
<reference evidence="1" key="1">
    <citation type="submission" date="2014-11" db="EMBL/GenBank/DDBJ databases">
        <authorList>
            <person name="Amaro Gonzalez C."/>
        </authorList>
    </citation>
    <scope>NUCLEOTIDE SEQUENCE</scope>
</reference>
<sequence>MVPCWSLAFLFIHNCAHKNFI</sequence>
<organism evidence="1">
    <name type="scientific">Anguilla anguilla</name>
    <name type="common">European freshwater eel</name>
    <name type="synonym">Muraena anguilla</name>
    <dbReference type="NCBI Taxonomy" id="7936"/>
    <lineage>
        <taxon>Eukaryota</taxon>
        <taxon>Metazoa</taxon>
        <taxon>Chordata</taxon>
        <taxon>Craniata</taxon>
        <taxon>Vertebrata</taxon>
        <taxon>Euteleostomi</taxon>
        <taxon>Actinopterygii</taxon>
        <taxon>Neopterygii</taxon>
        <taxon>Teleostei</taxon>
        <taxon>Anguilliformes</taxon>
        <taxon>Anguillidae</taxon>
        <taxon>Anguilla</taxon>
    </lineage>
</organism>